<feature type="transmembrane region" description="Helical" evidence="18">
    <location>
        <begin position="176"/>
        <end position="196"/>
    </location>
</feature>
<dbReference type="AlphaFoldDB" id="A0A542ZDQ4"/>
<evidence type="ECO:0000313" key="20">
    <source>
        <dbReference type="EMBL" id="TQL58431.1"/>
    </source>
</evidence>
<feature type="compositionally biased region" description="Basic residues" evidence="17">
    <location>
        <begin position="332"/>
        <end position="343"/>
    </location>
</feature>
<dbReference type="GO" id="GO:0015031">
    <property type="term" value="P:protein transport"/>
    <property type="evidence" value="ECO:0007669"/>
    <property type="project" value="UniProtKB-KW"/>
</dbReference>
<protein>
    <recommendedName>
        <fullName evidence="3">Membrane protein insertase YidC</fullName>
    </recommendedName>
    <alternativeName>
        <fullName evidence="15">Foldase YidC</fullName>
    </alternativeName>
    <alternativeName>
        <fullName evidence="14">Membrane integrase YidC</fullName>
    </alternativeName>
    <alternativeName>
        <fullName evidence="13">Membrane protein YidC</fullName>
    </alternativeName>
</protein>
<organism evidence="20 21">
    <name type="scientific">Propioniferax innocua</name>
    <dbReference type="NCBI Taxonomy" id="1753"/>
    <lineage>
        <taxon>Bacteria</taxon>
        <taxon>Bacillati</taxon>
        <taxon>Actinomycetota</taxon>
        <taxon>Actinomycetes</taxon>
        <taxon>Propionibacteriales</taxon>
        <taxon>Propionibacteriaceae</taxon>
        <taxon>Propioniferax</taxon>
    </lineage>
</organism>
<evidence type="ECO:0000256" key="1">
    <source>
        <dbReference type="ARBA" id="ARBA00004651"/>
    </source>
</evidence>
<proteinExistence type="inferred from homology"/>
<dbReference type="RefSeq" id="WP_246044373.1">
    <property type="nucleotide sequence ID" value="NZ_BAAAMD010000002.1"/>
</dbReference>
<evidence type="ECO:0000256" key="17">
    <source>
        <dbReference type="SAM" id="MobiDB-lite"/>
    </source>
</evidence>
<keyword evidence="4" id="KW-0813">Transport</keyword>
<dbReference type="PANTHER" id="PTHR12428">
    <property type="entry name" value="OXA1"/>
    <property type="match status" value="1"/>
</dbReference>
<feature type="region of interest" description="Disordered" evidence="17">
    <location>
        <begin position="282"/>
        <end position="343"/>
    </location>
</feature>
<dbReference type="Proteomes" id="UP000316196">
    <property type="component" value="Unassembled WGS sequence"/>
</dbReference>
<reference evidence="20 21" key="1">
    <citation type="submission" date="2019-06" db="EMBL/GenBank/DDBJ databases">
        <title>Sequencing the genomes of 1000 actinobacteria strains.</title>
        <authorList>
            <person name="Klenk H.-P."/>
        </authorList>
    </citation>
    <scope>NUCLEOTIDE SEQUENCE [LARGE SCALE GENOMIC DNA]</scope>
    <source>
        <strain evidence="20 21">DSM 8251</strain>
    </source>
</reference>
<feature type="transmembrane region" description="Helical" evidence="18">
    <location>
        <begin position="221"/>
        <end position="245"/>
    </location>
</feature>
<feature type="domain" description="Membrane insertase YidC/Oxa/ALB C-terminal" evidence="19">
    <location>
        <begin position="46"/>
        <end position="260"/>
    </location>
</feature>
<keyword evidence="8 18" id="KW-1133">Transmembrane helix</keyword>
<evidence type="ECO:0000256" key="6">
    <source>
        <dbReference type="ARBA" id="ARBA00022692"/>
    </source>
</evidence>
<evidence type="ECO:0000256" key="11">
    <source>
        <dbReference type="ARBA" id="ARBA00025034"/>
    </source>
</evidence>
<evidence type="ECO:0000256" key="18">
    <source>
        <dbReference type="SAM" id="Phobius"/>
    </source>
</evidence>
<feature type="transmembrane region" description="Helical" evidence="18">
    <location>
        <begin position="44"/>
        <end position="66"/>
    </location>
</feature>
<evidence type="ECO:0000256" key="4">
    <source>
        <dbReference type="ARBA" id="ARBA00022448"/>
    </source>
</evidence>
<gene>
    <name evidence="20" type="ORF">FB460_2293</name>
</gene>
<evidence type="ECO:0000256" key="7">
    <source>
        <dbReference type="ARBA" id="ARBA00022927"/>
    </source>
</evidence>
<evidence type="ECO:0000256" key="3">
    <source>
        <dbReference type="ARBA" id="ARBA00015325"/>
    </source>
</evidence>
<dbReference type="GO" id="GO:0005886">
    <property type="term" value="C:plasma membrane"/>
    <property type="evidence" value="ECO:0007669"/>
    <property type="project" value="UniProtKB-SubCell"/>
</dbReference>
<evidence type="ECO:0000256" key="2">
    <source>
        <dbReference type="ARBA" id="ARBA00010527"/>
    </source>
</evidence>
<evidence type="ECO:0000256" key="9">
    <source>
        <dbReference type="ARBA" id="ARBA00023136"/>
    </source>
</evidence>
<dbReference type="NCBIfam" id="NF002350">
    <property type="entry name" value="PRK01315.1"/>
    <property type="match status" value="1"/>
</dbReference>
<dbReference type="CDD" id="cd20070">
    <property type="entry name" value="5TM_YidC_Alb3"/>
    <property type="match status" value="1"/>
</dbReference>
<dbReference type="GO" id="GO:0051205">
    <property type="term" value="P:protein insertion into membrane"/>
    <property type="evidence" value="ECO:0007669"/>
    <property type="project" value="TreeGrafter"/>
</dbReference>
<evidence type="ECO:0000256" key="10">
    <source>
        <dbReference type="ARBA" id="ARBA00023186"/>
    </source>
</evidence>
<dbReference type="PANTHER" id="PTHR12428:SF65">
    <property type="entry name" value="CYTOCHROME C OXIDASE ASSEMBLY PROTEIN COX18, MITOCHONDRIAL"/>
    <property type="match status" value="1"/>
</dbReference>
<accession>A0A542ZDQ4</accession>
<comment type="function">
    <text evidence="11">Required for the insertion and/or proper folding and/or complex formation of integral membrane proteins into the membrane. Involved in integration of membrane proteins that insert both dependently and independently of the Sec translocase complex, as well as at least some lipoproteins. Aids folding of multispanning membrane proteins.</text>
</comment>
<sequence>MLMAHMLPMGFFETIMWPLHWAVSGLLVLAHTIFSPFTGNDTGLTWVLSIVLLTVVIRTLLIPLFVRQIRSTRNMQVIQPKLRELQEKYSHDREKMGMEMQKLYKEEGVNPFASCFPILLQMPIFFALFQVLNGVSRGNPVGTFLIDRPHLIESMQQATIFGAQISETFWPVTDGFGAVQIVAVILIITMTATMFLSQRQLMGKNMPPEAMTGQFAQQQKMMLYLFPLIFAVGGVNFPIGLLIYWTVTNLWSMAQQFYVIRNNPTPNTPAYAAWEERLRAKGHDPKMYKPGQKIPRKPVERFGTAQSGDDATGASDDTQATKETRPKVQRQQPRRQSRSKRRR</sequence>
<comment type="similarity">
    <text evidence="2">Belongs to the OXA1/ALB3/YidC family. Type 1 subfamily.</text>
</comment>
<dbReference type="InterPro" id="IPR047196">
    <property type="entry name" value="YidC_ALB_C"/>
</dbReference>
<evidence type="ECO:0000313" key="21">
    <source>
        <dbReference type="Proteomes" id="UP000316196"/>
    </source>
</evidence>
<dbReference type="GO" id="GO:0032977">
    <property type="term" value="F:membrane insertase activity"/>
    <property type="evidence" value="ECO:0007669"/>
    <property type="project" value="InterPro"/>
</dbReference>
<evidence type="ECO:0000256" key="14">
    <source>
        <dbReference type="ARBA" id="ARBA00033245"/>
    </source>
</evidence>
<keyword evidence="21" id="KW-1185">Reference proteome</keyword>
<evidence type="ECO:0000256" key="13">
    <source>
        <dbReference type="ARBA" id="ARBA00031538"/>
    </source>
</evidence>
<evidence type="ECO:0000259" key="19">
    <source>
        <dbReference type="Pfam" id="PF02096"/>
    </source>
</evidence>
<dbReference type="Pfam" id="PF02096">
    <property type="entry name" value="60KD_IMP"/>
    <property type="match status" value="1"/>
</dbReference>
<keyword evidence="9 18" id="KW-0472">Membrane</keyword>
<dbReference type="EMBL" id="VFOR01000002">
    <property type="protein sequence ID" value="TQL58431.1"/>
    <property type="molecule type" value="Genomic_DNA"/>
</dbReference>
<keyword evidence="10" id="KW-0143">Chaperone</keyword>
<evidence type="ECO:0000256" key="5">
    <source>
        <dbReference type="ARBA" id="ARBA00022475"/>
    </source>
</evidence>
<comment type="caution">
    <text evidence="20">The sequence shown here is derived from an EMBL/GenBank/DDBJ whole genome shotgun (WGS) entry which is preliminary data.</text>
</comment>
<evidence type="ECO:0000256" key="16">
    <source>
        <dbReference type="RuleBase" id="RU003945"/>
    </source>
</evidence>
<dbReference type="InterPro" id="IPR028055">
    <property type="entry name" value="YidC/Oxa/ALB_C"/>
</dbReference>
<comment type="subunit">
    <text evidence="12">Interacts with the Sec translocase complex via SecD. Specifically interacts with transmembrane segments of nascent integral membrane proteins during membrane integration.</text>
</comment>
<feature type="transmembrane region" description="Helical" evidence="18">
    <location>
        <begin position="108"/>
        <end position="132"/>
    </location>
</feature>
<keyword evidence="6 16" id="KW-0812">Transmembrane</keyword>
<dbReference type="InterPro" id="IPR001708">
    <property type="entry name" value="YidC/ALB3/OXA1/COX18"/>
</dbReference>
<comment type="subcellular location">
    <subcellularLocation>
        <location evidence="1">Cell membrane</location>
        <topology evidence="1">Multi-pass membrane protein</topology>
    </subcellularLocation>
    <subcellularLocation>
        <location evidence="16">Membrane</location>
        <topology evidence="16">Multi-pass membrane protein</topology>
    </subcellularLocation>
</comment>
<keyword evidence="7" id="KW-0653">Protein transport</keyword>
<evidence type="ECO:0000256" key="15">
    <source>
        <dbReference type="ARBA" id="ARBA00033342"/>
    </source>
</evidence>
<dbReference type="NCBIfam" id="TIGR03592">
    <property type="entry name" value="yidC_oxa1_cterm"/>
    <property type="match status" value="1"/>
</dbReference>
<name>A0A542ZDQ4_9ACTN</name>
<keyword evidence="5" id="KW-1003">Cell membrane</keyword>
<evidence type="ECO:0000256" key="8">
    <source>
        <dbReference type="ARBA" id="ARBA00022989"/>
    </source>
</evidence>
<evidence type="ECO:0000256" key="12">
    <source>
        <dbReference type="ARBA" id="ARBA00026028"/>
    </source>
</evidence>